<protein>
    <submittedName>
        <fullName evidence="2">Uncharacterized protein</fullName>
    </submittedName>
</protein>
<dbReference type="EMBL" id="JALJOR010000001">
    <property type="protein sequence ID" value="KAK9829103.1"/>
    <property type="molecule type" value="Genomic_DNA"/>
</dbReference>
<proteinExistence type="predicted"/>
<gene>
    <name evidence="2" type="ORF">WJX72_003913</name>
</gene>
<dbReference type="CDD" id="cd00257">
    <property type="entry name" value="beta-trefoil_FSCN-like"/>
    <property type="match status" value="1"/>
</dbReference>
<evidence type="ECO:0000313" key="2">
    <source>
        <dbReference type="EMBL" id="KAK9829103.1"/>
    </source>
</evidence>
<dbReference type="AlphaFoldDB" id="A0AAW1R6H4"/>
<name>A0AAW1R6H4_9CHLO</name>
<evidence type="ECO:0000256" key="1">
    <source>
        <dbReference type="SAM" id="MobiDB-lite"/>
    </source>
</evidence>
<dbReference type="InterPro" id="IPR008999">
    <property type="entry name" value="Actin-crosslinking"/>
</dbReference>
<dbReference type="Gene3D" id="2.80.10.50">
    <property type="match status" value="2"/>
</dbReference>
<keyword evidence="3" id="KW-1185">Reference proteome</keyword>
<organism evidence="2 3">
    <name type="scientific">[Myrmecia] bisecta</name>
    <dbReference type="NCBI Taxonomy" id="41462"/>
    <lineage>
        <taxon>Eukaryota</taxon>
        <taxon>Viridiplantae</taxon>
        <taxon>Chlorophyta</taxon>
        <taxon>core chlorophytes</taxon>
        <taxon>Trebouxiophyceae</taxon>
        <taxon>Trebouxiales</taxon>
        <taxon>Trebouxiaceae</taxon>
        <taxon>Myrmecia</taxon>
    </lineage>
</organism>
<dbReference type="Proteomes" id="UP001489004">
    <property type="component" value="Unassembled WGS sequence"/>
</dbReference>
<accession>A0AAW1R6H4</accession>
<feature type="region of interest" description="Disordered" evidence="1">
    <location>
        <begin position="248"/>
        <end position="272"/>
    </location>
</feature>
<sequence length="272" mass="29274">MLGGRKAGGRLLLDTKQLNQLFKVTRPVAGGTYALQADDGNFMARCHGCYKTLNNVQDMLMTHVPPSSPVDSVPWAFFTIEPAPGTNKVYLRSDAGLYLTRCNSCINQQSLNGNFPDAPLLEPKQDASYAQWTIINLPDGKVAIQSDTGRYLSRCFGCINNAANPDQAFIHVDDYRNAPWAQWTVYSTSGPTPAVMKPTPKPTPVATIDPIVTATNTPLPTPAGTDNPDVTVGVARFQNPDSWNEQITPHPTPAPTVIASQDGAVPQASPAV</sequence>
<dbReference type="SUPFAM" id="SSF50405">
    <property type="entry name" value="Actin-crosslinking proteins"/>
    <property type="match status" value="1"/>
</dbReference>
<comment type="caution">
    <text evidence="2">The sequence shown here is derived from an EMBL/GenBank/DDBJ whole genome shotgun (WGS) entry which is preliminary data.</text>
</comment>
<evidence type="ECO:0000313" key="3">
    <source>
        <dbReference type="Proteomes" id="UP001489004"/>
    </source>
</evidence>
<reference evidence="2 3" key="1">
    <citation type="journal article" date="2024" name="Nat. Commun.">
        <title>Phylogenomics reveals the evolutionary origins of lichenization in chlorophyte algae.</title>
        <authorList>
            <person name="Puginier C."/>
            <person name="Libourel C."/>
            <person name="Otte J."/>
            <person name="Skaloud P."/>
            <person name="Haon M."/>
            <person name="Grisel S."/>
            <person name="Petersen M."/>
            <person name="Berrin J.G."/>
            <person name="Delaux P.M."/>
            <person name="Dal Grande F."/>
            <person name="Keller J."/>
        </authorList>
    </citation>
    <scope>NUCLEOTIDE SEQUENCE [LARGE SCALE GENOMIC DNA]</scope>
    <source>
        <strain evidence="2 3">SAG 2043</strain>
    </source>
</reference>